<keyword evidence="1" id="KW-0472">Membrane</keyword>
<comment type="caution">
    <text evidence="3">The sequence shown here is derived from an EMBL/GenBank/DDBJ whole genome shotgun (WGS) entry which is preliminary data.</text>
</comment>
<name>A0A5R8QHF1_9FIRM</name>
<dbReference type="InParanoid" id="A0A5R8QHF1"/>
<dbReference type="Proteomes" id="UP000306912">
    <property type="component" value="Unassembled WGS sequence"/>
</dbReference>
<feature type="chain" id="PRO_5024308195" description="Oxaloacetate decarboxylase" evidence="2">
    <location>
        <begin position="28"/>
        <end position="82"/>
    </location>
</feature>
<evidence type="ECO:0008006" key="5">
    <source>
        <dbReference type="Google" id="ProtNLM"/>
    </source>
</evidence>
<accession>A0A5R8QHF1</accession>
<gene>
    <name evidence="3" type="ORF">FEZ08_00395</name>
</gene>
<dbReference type="RefSeq" id="WP_138189721.1">
    <property type="nucleotide sequence ID" value="NZ_VBWP01000001.1"/>
</dbReference>
<sequence length="82" mass="8634">MKKLFVVLTIVCLSFTLAFTGAKPVQAATGLGTAPLVSAVDNSNRDKPMPLINYVIIGGCVVGGISGIIILIATIRYFKHSK</sequence>
<proteinExistence type="predicted"/>
<protein>
    <recommendedName>
        <fullName evidence="5">Oxaloacetate decarboxylase</fullName>
    </recommendedName>
</protein>
<keyword evidence="4" id="KW-1185">Reference proteome</keyword>
<keyword evidence="1" id="KW-0812">Transmembrane</keyword>
<evidence type="ECO:0000313" key="4">
    <source>
        <dbReference type="Proteomes" id="UP000306912"/>
    </source>
</evidence>
<reference evidence="3 4" key="1">
    <citation type="submission" date="2019-05" db="EMBL/GenBank/DDBJ databases">
        <title>Culicoidintestinum kansasii gen. nov., sp. nov. from the gastrointestinal tract of the biting midge, Culicoides sonorensis.</title>
        <authorList>
            <person name="Neupane S."/>
            <person name="Ghosh A."/>
            <person name="Gunther S."/>
            <person name="Martin K."/>
            <person name="Zurek L."/>
        </authorList>
    </citation>
    <scope>NUCLEOTIDE SEQUENCE [LARGE SCALE GENOMIC DNA]</scope>
    <source>
        <strain evidence="3 4">CS-1</strain>
    </source>
</reference>
<evidence type="ECO:0000256" key="1">
    <source>
        <dbReference type="SAM" id="Phobius"/>
    </source>
</evidence>
<evidence type="ECO:0000313" key="3">
    <source>
        <dbReference type="EMBL" id="TLG77110.1"/>
    </source>
</evidence>
<feature type="transmembrane region" description="Helical" evidence="1">
    <location>
        <begin position="51"/>
        <end position="78"/>
    </location>
</feature>
<feature type="signal peptide" evidence="2">
    <location>
        <begin position="1"/>
        <end position="27"/>
    </location>
</feature>
<dbReference type="EMBL" id="VBWP01000001">
    <property type="protein sequence ID" value="TLG77110.1"/>
    <property type="molecule type" value="Genomic_DNA"/>
</dbReference>
<dbReference type="AlphaFoldDB" id="A0A5R8QHF1"/>
<evidence type="ECO:0000256" key="2">
    <source>
        <dbReference type="SAM" id="SignalP"/>
    </source>
</evidence>
<keyword evidence="1" id="KW-1133">Transmembrane helix</keyword>
<organism evidence="3 4">
    <name type="scientific">Culicoidibacter larvae</name>
    <dbReference type="NCBI Taxonomy" id="2579976"/>
    <lineage>
        <taxon>Bacteria</taxon>
        <taxon>Bacillati</taxon>
        <taxon>Bacillota</taxon>
        <taxon>Culicoidibacteria</taxon>
        <taxon>Culicoidibacterales</taxon>
        <taxon>Culicoidibacteraceae</taxon>
        <taxon>Culicoidibacter</taxon>
    </lineage>
</organism>
<keyword evidence="2" id="KW-0732">Signal</keyword>